<dbReference type="EMBL" id="JADZGI010000001">
    <property type="protein sequence ID" value="MBH0113531.1"/>
    <property type="molecule type" value="Genomic_DNA"/>
</dbReference>
<dbReference type="RefSeq" id="WP_197163762.1">
    <property type="nucleotide sequence ID" value="NZ_JADZGI010000001.1"/>
</dbReference>
<organism evidence="6 7">
    <name type="scientific">Novosphingobium aureum</name>
    <dbReference type="NCBI Taxonomy" id="2792964"/>
    <lineage>
        <taxon>Bacteria</taxon>
        <taxon>Pseudomonadati</taxon>
        <taxon>Pseudomonadota</taxon>
        <taxon>Alphaproteobacteria</taxon>
        <taxon>Sphingomonadales</taxon>
        <taxon>Sphingomonadaceae</taxon>
        <taxon>Novosphingobium</taxon>
    </lineage>
</organism>
<evidence type="ECO:0000256" key="3">
    <source>
        <dbReference type="RuleBase" id="RU003719"/>
    </source>
</evidence>
<dbReference type="PANTHER" id="PTHR43333">
    <property type="entry name" value="2-HACID_DH_C DOMAIN-CONTAINING PROTEIN"/>
    <property type="match status" value="1"/>
</dbReference>
<evidence type="ECO:0000259" key="5">
    <source>
        <dbReference type="Pfam" id="PF02826"/>
    </source>
</evidence>
<dbReference type="CDD" id="cd05300">
    <property type="entry name" value="2-Hacid_dh_1"/>
    <property type="match status" value="1"/>
</dbReference>
<dbReference type="Pfam" id="PF00389">
    <property type="entry name" value="2-Hacid_dh"/>
    <property type="match status" value="1"/>
</dbReference>
<evidence type="ECO:0000313" key="7">
    <source>
        <dbReference type="Proteomes" id="UP000617634"/>
    </source>
</evidence>
<sequence>MTCLLVNERYRPFLEGQLPAGTQTLWYDDLESFRSQIAEAEVVWPDTAYPGGIRGAMEEARAMRWCSVMSSGVDWLPLDLLAEREVMLTNGAGLHAHSVTEFAVMGMLSLAKKWRAIVHAQDRGQWLGDPPGMGELLDAEVLVIGAGEIGQRIRTVLEAFDARVTMARRSPREGDLGSDEWRGALGRFDWVIVIVPSTDETRGMFGADEMAAMKPGAALVNLARGTVIDQDALLGAIDSGHLGGAFLDVTDPEPLPVGHPLWSRDNVEISMHLSGRAQASLFRRGAQRFLDNLAAFERGDPLAHRVDLSRGY</sequence>
<dbReference type="AlphaFoldDB" id="A0A931MLX8"/>
<name>A0A931MLX8_9SPHN</name>
<comment type="caution">
    <text evidence="6">The sequence shown here is derived from an EMBL/GenBank/DDBJ whole genome shotgun (WGS) entry which is preliminary data.</text>
</comment>
<proteinExistence type="inferred from homology"/>
<keyword evidence="2" id="KW-0520">NAD</keyword>
<dbReference type="GO" id="GO:0051287">
    <property type="term" value="F:NAD binding"/>
    <property type="evidence" value="ECO:0007669"/>
    <property type="project" value="InterPro"/>
</dbReference>
<comment type="similarity">
    <text evidence="3">Belongs to the D-isomer specific 2-hydroxyacid dehydrogenase family.</text>
</comment>
<accession>A0A931MLX8</accession>
<dbReference type="Pfam" id="PF02826">
    <property type="entry name" value="2-Hacid_dh_C"/>
    <property type="match status" value="1"/>
</dbReference>
<dbReference type="Proteomes" id="UP000617634">
    <property type="component" value="Unassembled WGS sequence"/>
</dbReference>
<evidence type="ECO:0000313" key="6">
    <source>
        <dbReference type="EMBL" id="MBH0113531.1"/>
    </source>
</evidence>
<dbReference type="SUPFAM" id="SSF51735">
    <property type="entry name" value="NAD(P)-binding Rossmann-fold domains"/>
    <property type="match status" value="1"/>
</dbReference>
<dbReference type="SUPFAM" id="SSF52283">
    <property type="entry name" value="Formate/glycerate dehydrogenase catalytic domain-like"/>
    <property type="match status" value="1"/>
</dbReference>
<dbReference type="GO" id="GO:0016616">
    <property type="term" value="F:oxidoreductase activity, acting on the CH-OH group of donors, NAD or NADP as acceptor"/>
    <property type="evidence" value="ECO:0007669"/>
    <property type="project" value="InterPro"/>
</dbReference>
<dbReference type="InterPro" id="IPR006140">
    <property type="entry name" value="D-isomer_DH_NAD-bd"/>
</dbReference>
<keyword evidence="1 3" id="KW-0560">Oxidoreductase</keyword>
<dbReference type="PANTHER" id="PTHR43333:SF1">
    <property type="entry name" value="D-ISOMER SPECIFIC 2-HYDROXYACID DEHYDROGENASE NAD-BINDING DOMAIN-CONTAINING PROTEIN"/>
    <property type="match status" value="1"/>
</dbReference>
<evidence type="ECO:0000256" key="2">
    <source>
        <dbReference type="ARBA" id="ARBA00023027"/>
    </source>
</evidence>
<reference evidence="6" key="1">
    <citation type="submission" date="2020-11" db="EMBL/GenBank/DDBJ databases">
        <title>Novosphingobium aureum sp. nov., a marine bacterium isolated from sediment of a salt flat.</title>
        <authorList>
            <person name="Yoo Y."/>
            <person name="Kim J.-J."/>
        </authorList>
    </citation>
    <scope>NUCLEOTIDE SEQUENCE</scope>
    <source>
        <strain evidence="6">YJ-S2-02</strain>
    </source>
</reference>
<dbReference type="Gene3D" id="3.40.50.720">
    <property type="entry name" value="NAD(P)-binding Rossmann-like Domain"/>
    <property type="match status" value="2"/>
</dbReference>
<gene>
    <name evidence="6" type="ORF">I5E68_11280</name>
</gene>
<feature type="domain" description="D-isomer specific 2-hydroxyacid dehydrogenase NAD-binding" evidence="5">
    <location>
        <begin position="105"/>
        <end position="273"/>
    </location>
</feature>
<dbReference type="InterPro" id="IPR006139">
    <property type="entry name" value="D-isomer_2_OHA_DH_cat_dom"/>
</dbReference>
<evidence type="ECO:0000256" key="1">
    <source>
        <dbReference type="ARBA" id="ARBA00023002"/>
    </source>
</evidence>
<keyword evidence="7" id="KW-1185">Reference proteome</keyword>
<protein>
    <submittedName>
        <fullName evidence="6">D-2-hydroxyacid dehydrogenase</fullName>
    </submittedName>
</protein>
<dbReference type="InterPro" id="IPR036291">
    <property type="entry name" value="NAD(P)-bd_dom_sf"/>
</dbReference>
<evidence type="ECO:0000259" key="4">
    <source>
        <dbReference type="Pfam" id="PF00389"/>
    </source>
</evidence>
<feature type="domain" description="D-isomer specific 2-hydroxyacid dehydrogenase catalytic" evidence="4">
    <location>
        <begin position="56"/>
        <end position="306"/>
    </location>
</feature>